<evidence type="ECO:0000256" key="2">
    <source>
        <dbReference type="ARBA" id="ARBA00022803"/>
    </source>
</evidence>
<dbReference type="GO" id="GO:0006368">
    <property type="term" value="P:transcription elongation by RNA polymerase II"/>
    <property type="evidence" value="ECO:0007669"/>
    <property type="project" value="TreeGrafter"/>
</dbReference>
<dbReference type="GO" id="GO:0000993">
    <property type="term" value="F:RNA polymerase II complex binding"/>
    <property type="evidence" value="ECO:0007669"/>
    <property type="project" value="TreeGrafter"/>
</dbReference>
<dbReference type="InterPro" id="IPR019734">
    <property type="entry name" value="TPR_rpt"/>
</dbReference>
<feature type="compositionally biased region" description="Basic and acidic residues" evidence="7">
    <location>
        <begin position="197"/>
        <end position="218"/>
    </location>
</feature>
<keyword evidence="2 5" id="KW-0802">TPR repeat</keyword>
<dbReference type="Proteomes" id="UP000242875">
    <property type="component" value="Unassembled WGS sequence"/>
</dbReference>
<dbReference type="InterPro" id="IPR020097">
    <property type="entry name" value="PsdUridine_synth_TruA_a/b_dom"/>
</dbReference>
<feature type="region of interest" description="Disordered" evidence="7">
    <location>
        <begin position="83"/>
        <end position="103"/>
    </location>
</feature>
<dbReference type="GO" id="GO:0031119">
    <property type="term" value="P:tRNA pseudouridine synthesis"/>
    <property type="evidence" value="ECO:0007669"/>
    <property type="project" value="InterPro"/>
</dbReference>
<feature type="region of interest" description="Disordered" evidence="7">
    <location>
        <begin position="1483"/>
        <end position="1531"/>
    </location>
</feature>
<feature type="binding site" evidence="4">
    <location>
        <position position="306"/>
    </location>
    <ligand>
        <name>substrate</name>
    </ligand>
</feature>
<keyword evidence="6" id="KW-0175">Coiled coil</keyword>
<evidence type="ECO:0000256" key="7">
    <source>
        <dbReference type="SAM" id="MobiDB-lite"/>
    </source>
</evidence>
<dbReference type="Gene3D" id="1.25.40.10">
    <property type="entry name" value="Tetratricopeptide repeat domain"/>
    <property type="match status" value="5"/>
</dbReference>
<dbReference type="Gene3D" id="3.30.70.660">
    <property type="entry name" value="Pseudouridine synthase I, catalytic domain, C-terminal subdomain"/>
    <property type="match status" value="1"/>
</dbReference>
<dbReference type="InterPro" id="IPR011990">
    <property type="entry name" value="TPR-like_helical_dom_sf"/>
</dbReference>
<dbReference type="SMART" id="SM00028">
    <property type="entry name" value="TPR"/>
    <property type="match status" value="15"/>
</dbReference>
<protein>
    <recommendedName>
        <fullName evidence="8">Pseudouridine synthase I TruA alpha/beta domain-containing protein</fullName>
    </recommendedName>
</protein>
<dbReference type="Pfam" id="PF13432">
    <property type="entry name" value="TPR_16"/>
    <property type="match status" value="2"/>
</dbReference>
<dbReference type="SUPFAM" id="SSF55120">
    <property type="entry name" value="Pseudouridine synthase"/>
    <property type="match status" value="1"/>
</dbReference>
<dbReference type="GO" id="GO:0006355">
    <property type="term" value="P:regulation of DNA-templated transcription"/>
    <property type="evidence" value="ECO:0007669"/>
    <property type="project" value="InterPro"/>
</dbReference>
<dbReference type="SUPFAM" id="SSF48452">
    <property type="entry name" value="TPR-like"/>
    <property type="match status" value="3"/>
</dbReference>
<dbReference type="Pfam" id="PF07956">
    <property type="entry name" value="DUF1690"/>
    <property type="match status" value="1"/>
</dbReference>
<dbReference type="InterPro" id="IPR012471">
    <property type="entry name" value="DUF1690"/>
</dbReference>
<gene>
    <name evidence="9" type="ORF">BZG36_02674</name>
</gene>
<dbReference type="GO" id="GO:0003723">
    <property type="term" value="F:RNA binding"/>
    <property type="evidence" value="ECO:0007669"/>
    <property type="project" value="InterPro"/>
</dbReference>
<feature type="compositionally biased region" description="Basic and acidic residues" evidence="7">
    <location>
        <begin position="56"/>
        <end position="65"/>
    </location>
</feature>
<dbReference type="OrthoDB" id="343875at2759"/>
<dbReference type="InterPro" id="IPR020094">
    <property type="entry name" value="TruA/RsuA/RluB/E/F_N"/>
</dbReference>
<dbReference type="InterPro" id="IPR031101">
    <property type="entry name" value="Ctr9"/>
</dbReference>
<dbReference type="PROSITE" id="PS50005">
    <property type="entry name" value="TPR"/>
    <property type="match status" value="2"/>
</dbReference>
<evidence type="ECO:0000256" key="5">
    <source>
        <dbReference type="PROSITE-ProRule" id="PRU00339"/>
    </source>
</evidence>
<keyword evidence="1" id="KW-0677">Repeat</keyword>
<evidence type="ECO:0000256" key="6">
    <source>
        <dbReference type="SAM" id="Coils"/>
    </source>
</evidence>
<feature type="domain" description="Pseudouridine synthase I TruA alpha/beta" evidence="8">
    <location>
        <begin position="374"/>
        <end position="473"/>
    </location>
</feature>
<dbReference type="Pfam" id="PF13428">
    <property type="entry name" value="TPR_14"/>
    <property type="match status" value="1"/>
</dbReference>
<dbReference type="GO" id="GO:0016593">
    <property type="term" value="C:Cdc73/Paf1 complex"/>
    <property type="evidence" value="ECO:0007669"/>
    <property type="project" value="TreeGrafter"/>
</dbReference>
<evidence type="ECO:0000256" key="1">
    <source>
        <dbReference type="ARBA" id="ARBA00022737"/>
    </source>
</evidence>
<reference evidence="9 10" key="1">
    <citation type="journal article" date="2017" name="Mycologia">
        <title>Bifiguratus adelaidae, gen. et sp. nov., a new member of Mucoromycotina in endophytic and soil-dwelling habitats.</title>
        <authorList>
            <person name="Torres-Cruz T.J."/>
            <person name="Billingsley Tobias T.L."/>
            <person name="Almatruk M."/>
            <person name="Hesse C."/>
            <person name="Kuske C.R."/>
            <person name="Desiro A."/>
            <person name="Benucci G.M."/>
            <person name="Bonito G."/>
            <person name="Stajich J.E."/>
            <person name="Dunlap C."/>
            <person name="Arnold A.E."/>
            <person name="Porras-Alfaro A."/>
        </authorList>
    </citation>
    <scope>NUCLEOTIDE SEQUENCE [LARGE SCALE GENOMIC DNA]</scope>
    <source>
        <strain evidence="9 10">AZ0501</strain>
    </source>
</reference>
<evidence type="ECO:0000256" key="3">
    <source>
        <dbReference type="ARBA" id="ARBA00023235"/>
    </source>
</evidence>
<evidence type="ECO:0000256" key="4">
    <source>
        <dbReference type="PIRSR" id="PIRSR641708-2"/>
    </source>
</evidence>
<evidence type="ECO:0000259" key="8">
    <source>
        <dbReference type="Pfam" id="PF01416"/>
    </source>
</evidence>
<organism evidence="9 10">
    <name type="scientific">Bifiguratus adelaidae</name>
    <dbReference type="NCBI Taxonomy" id="1938954"/>
    <lineage>
        <taxon>Eukaryota</taxon>
        <taxon>Fungi</taxon>
        <taxon>Fungi incertae sedis</taxon>
        <taxon>Mucoromycota</taxon>
        <taxon>Mucoromycotina</taxon>
        <taxon>Endogonomycetes</taxon>
        <taxon>Endogonales</taxon>
        <taxon>Endogonales incertae sedis</taxon>
        <taxon>Bifiguratus</taxon>
    </lineage>
</organism>
<feature type="repeat" description="TPR" evidence="5">
    <location>
        <begin position="880"/>
        <end position="913"/>
    </location>
</feature>
<feature type="coiled-coil region" evidence="6">
    <location>
        <begin position="1417"/>
        <end position="1483"/>
    </location>
</feature>
<evidence type="ECO:0000313" key="10">
    <source>
        <dbReference type="Proteomes" id="UP000242875"/>
    </source>
</evidence>
<keyword evidence="3" id="KW-0413">Isomerase</keyword>
<sequence>MGAGQSREPGQDTVIFFNNDVPLRFSQNLVDQLETRKPRAAPSYPTDSDSTSTSHPDFERQVQERVQEELRRIRERESQLKGKVEQELARDDGSSSANAVVTENDIEQMVKRIKRANPKEVSPEVTKAQQTVMECYRSKKIHPLDCWAEVEHFKKTTKASSSIADAGVTVGSASTDKETNDSTPPTAEGPKPKRAKTQKERREYFKEHRSFAGRDNRRQLGSNTQEDDGEKKSERLGPKKKAAVLFGYCGAGYSGLQINPGAKTIEGELFDAFVKIGAVSKDNSDDPRKRVVQSFHAKTMCDSRKYEYFLPTYVFLPPTSVEPEDEGSAETHVLISTTERGKFKYVRKPTREEMAEKRAYRIDEPTLTKVRDIIAQYEGTHNFYNFTVKASFQEKTNTRYIKSFKALDPIVIDGTEWLRINIHGQSFMLHQIRKMIGLLVLMVRASTPVSLVPKTYGPKAVNIPKAPGLGLLLDQPLFSTYNKKVQKDGKEPIDFDKYADVMTKFKHEQIYTRIFEEEFKEDRFDCWLKNTDGRQMPELGYLHANGEIPDDCDLTKKERVLDDEDLVDGDNEETIEVPLPDDQILEVHSDELPANPAELIDIFQNESCPLKYWRLLALEYQRQNKIDDAMFILSTALTAGPSSSTPRQKLPLLVLQAALHISIAKRAKEPAEKEKHLKTATQLINESDRINPQYDQAVLVKGLLYLQRRNLDDALRSFHMILDNRPYCTPALIGRARIHYHRKQYKQALRNYQNALIAGEETIDVRLGIGLCFWRLNMVAEAKYAFCRAAELDPSSATALIYIAILELNEGKDTAKGDREQFLSLQHAAQHMQAAFKADPKNPIVLNMLANYYFMRRDFAKTMQSASRALKLASTNSIKAEAAYQIARANHQMEKFDDAYSFYKQAVSFQPHHLLALYGLGQMQIRRRATDAAIQSFETILKSEKDSKSVKMVLGSLYTRKGEKQKALNLLKDLVQGDQNATAVEDADTWLELAQLWEDMDEDKALQAYNRALELLAARGVAPRLEVLNNAAALEQTHDALDIAHEYYERARSEFEKALSADVAEGERREPMQQLQLTIDYNYARLLETRNDLDKAAEIYRNIIAKHPSYPDAHLRLGAIEISHGHNGDAVEHFKEVFDTCAQNTDAWILIGITQASQNEIRDSRKSLEKVLKDCDRNDIYALVALGNHHLNVARDLKRDDQKQQRDQSYRLAVEFYDKVLRKDPNNVFAANGIAIAIAQKGMLQEAKDYFSQIREAAGKVPAVSVNLAHIYTELGQYRHAIVLYENVSKRFYEGKDANLLIYIARAYYTLARVEKSVELMQAALKQLEKALHLMPNDRSILFNIALAHSYCAQFVHDKDSADRTLSMLAQAGEGVDLARTIFKSLTNVDKDEYVPYDRKIAEQRVRFTESLKAQVLRDLKSQGQFEEERAKKLEETRIKRETEKARKEQERLAEMEAKAEELRKIEEQRREVMEKIREENALMAAREEYDSDEGKKTKKRKRRIAEEDLVDSEDDASDGSQPVNGDVNME</sequence>
<feature type="repeat" description="TPR" evidence="5">
    <location>
        <begin position="1305"/>
        <end position="1338"/>
    </location>
</feature>
<comment type="caution">
    <text evidence="9">The sequence shown here is derived from an EMBL/GenBank/DDBJ whole genome shotgun (WGS) entry which is preliminary data.</text>
</comment>
<dbReference type="InterPro" id="IPR020103">
    <property type="entry name" value="PsdUridine_synth_cat_dom_sf"/>
</dbReference>
<feature type="compositionally biased region" description="Basic and acidic residues" evidence="7">
    <location>
        <begin position="83"/>
        <end position="93"/>
    </location>
</feature>
<dbReference type="Pfam" id="PF01416">
    <property type="entry name" value="PseudoU_synth_1"/>
    <property type="match status" value="1"/>
</dbReference>
<name>A0A261Y1J9_9FUNG</name>
<dbReference type="PANTHER" id="PTHR14027">
    <property type="entry name" value="RNA POLYMERASE-ASSOCIATED PROTEIN CTR9"/>
    <property type="match status" value="1"/>
</dbReference>
<dbReference type="Gene3D" id="3.30.70.580">
    <property type="entry name" value="Pseudouridine synthase I, catalytic domain, N-terminal subdomain"/>
    <property type="match status" value="1"/>
</dbReference>
<dbReference type="EMBL" id="MVBO01000039">
    <property type="protein sequence ID" value="OZJ04482.1"/>
    <property type="molecule type" value="Genomic_DNA"/>
</dbReference>
<dbReference type="CDD" id="cd22265">
    <property type="entry name" value="UDM1_RNF168"/>
    <property type="match status" value="1"/>
</dbReference>
<feature type="compositionally biased region" description="Acidic residues" evidence="7">
    <location>
        <begin position="1508"/>
        <end position="1518"/>
    </location>
</feature>
<dbReference type="InterPro" id="IPR041708">
    <property type="entry name" value="PUS1/PUS2-like"/>
</dbReference>
<feature type="region of interest" description="Disordered" evidence="7">
    <location>
        <begin position="169"/>
        <end position="236"/>
    </location>
</feature>
<accession>A0A261Y1J9</accession>
<keyword evidence="10" id="KW-1185">Reference proteome</keyword>
<proteinExistence type="predicted"/>
<feature type="compositionally biased region" description="Basic and acidic residues" evidence="7">
    <location>
        <begin position="1483"/>
        <end position="1496"/>
    </location>
</feature>
<dbReference type="GO" id="GO:0009982">
    <property type="term" value="F:pseudouridine synthase activity"/>
    <property type="evidence" value="ECO:0007669"/>
    <property type="project" value="InterPro"/>
</dbReference>
<dbReference type="PANTHER" id="PTHR14027:SF2">
    <property type="entry name" value="RNA POLYMERASE-ASSOCIATED PROTEIN CTR9 HOMOLOG"/>
    <property type="match status" value="1"/>
</dbReference>
<dbReference type="CDD" id="cd02568">
    <property type="entry name" value="PseudoU_synth_PUS1_PUS2"/>
    <property type="match status" value="1"/>
</dbReference>
<feature type="region of interest" description="Disordered" evidence="7">
    <location>
        <begin position="32"/>
        <end position="65"/>
    </location>
</feature>
<evidence type="ECO:0000313" key="9">
    <source>
        <dbReference type="EMBL" id="OZJ04482.1"/>
    </source>
</evidence>
<dbReference type="InterPro" id="IPR020095">
    <property type="entry name" value="PsdUridine_synth_TruA_C"/>
</dbReference>
<feature type="compositionally biased region" description="Low complexity" evidence="7">
    <location>
        <begin position="42"/>
        <end position="55"/>
    </location>
</feature>